<evidence type="ECO:0000313" key="2">
    <source>
        <dbReference type="Proteomes" id="UP000249725"/>
    </source>
</evidence>
<keyword evidence="2" id="KW-1185">Reference proteome</keyword>
<dbReference type="Gene3D" id="3.40.50.150">
    <property type="entry name" value="Vaccinia Virus protein VP39"/>
    <property type="match status" value="1"/>
</dbReference>
<sequence length="180" mass="20238">MSAQSPVISDTYRRLQQELHENPGYGVMSLRYGGIVKQLIDQLGAKSLTDYGAGKQNLLTALQKLDVEIDYRPYDPAFPEYGQAQQADLVCCIDVLEHIEPDYLENVLDELKAITVKHGFFTVHVGPAVKHLADGRNAHLIQQPPQWWLPKFKERFKLLQTREIANGFAVIVAALDPVQA</sequence>
<gene>
    <name evidence="1" type="ORF">DJ018_05375</name>
</gene>
<protein>
    <recommendedName>
        <fullName evidence="3">Class I SAM-dependent methyltransferase</fullName>
    </recommendedName>
</protein>
<accession>A0A328AQS1</accession>
<name>A0A328AQS1_9CAUL</name>
<dbReference type="RefSeq" id="WP_111513825.1">
    <property type="nucleotide sequence ID" value="NZ_QFYR01000001.1"/>
</dbReference>
<dbReference type="Proteomes" id="UP000249725">
    <property type="component" value="Unassembled WGS sequence"/>
</dbReference>
<dbReference type="EMBL" id="QFYR01000001">
    <property type="protein sequence ID" value="RAK57373.1"/>
    <property type="molecule type" value="Genomic_DNA"/>
</dbReference>
<dbReference type="SUPFAM" id="SSF53335">
    <property type="entry name" value="S-adenosyl-L-methionine-dependent methyltransferases"/>
    <property type="match status" value="1"/>
</dbReference>
<proteinExistence type="predicted"/>
<dbReference type="OrthoDB" id="5614897at2"/>
<comment type="caution">
    <text evidence="1">The sequence shown here is derived from an EMBL/GenBank/DDBJ whole genome shotgun (WGS) entry which is preliminary data.</text>
</comment>
<organism evidence="1 2">
    <name type="scientific">Phenylobacterium deserti</name>
    <dbReference type="NCBI Taxonomy" id="1914756"/>
    <lineage>
        <taxon>Bacteria</taxon>
        <taxon>Pseudomonadati</taxon>
        <taxon>Pseudomonadota</taxon>
        <taxon>Alphaproteobacteria</taxon>
        <taxon>Caulobacterales</taxon>
        <taxon>Caulobacteraceae</taxon>
        <taxon>Phenylobacterium</taxon>
    </lineage>
</organism>
<evidence type="ECO:0008006" key="3">
    <source>
        <dbReference type="Google" id="ProtNLM"/>
    </source>
</evidence>
<reference evidence="2" key="1">
    <citation type="submission" date="2018-05" db="EMBL/GenBank/DDBJ databases">
        <authorList>
            <person name="Li X."/>
        </authorList>
    </citation>
    <scope>NUCLEOTIDE SEQUENCE [LARGE SCALE GENOMIC DNA]</scope>
    <source>
        <strain evidence="2">YIM 73061</strain>
    </source>
</reference>
<evidence type="ECO:0000313" key="1">
    <source>
        <dbReference type="EMBL" id="RAK57373.1"/>
    </source>
</evidence>
<dbReference type="AlphaFoldDB" id="A0A328AQS1"/>
<dbReference type="Pfam" id="PF13489">
    <property type="entry name" value="Methyltransf_23"/>
    <property type="match status" value="1"/>
</dbReference>
<dbReference type="InterPro" id="IPR029063">
    <property type="entry name" value="SAM-dependent_MTases_sf"/>
</dbReference>